<evidence type="ECO:0000256" key="6">
    <source>
        <dbReference type="ARBA" id="ARBA00022519"/>
    </source>
</evidence>
<dbReference type="STRING" id="493475.GARC_4985"/>
<comment type="subcellular location">
    <subcellularLocation>
        <location evidence="1 15">Cell inner membrane</location>
        <topology evidence="1 15">Peripheral membrane protein</topology>
        <orientation evidence="1 15">Cytoplasmic side</orientation>
    </subcellularLocation>
</comment>
<dbReference type="eggNOG" id="COG0478">
    <property type="taxonomic scope" value="Bacteria"/>
</dbReference>
<proteinExistence type="inferred from homology"/>
<reference evidence="16 17" key="1">
    <citation type="journal article" date="2017" name="Antonie Van Leeuwenhoek">
        <title>Rhizobium rhizosphaerae sp. nov., a novel species isolated from rice rhizosphere.</title>
        <authorList>
            <person name="Zhao J.J."/>
            <person name="Zhang J."/>
            <person name="Zhang R.J."/>
            <person name="Zhang C.W."/>
            <person name="Yin H.Q."/>
            <person name="Zhang X.X."/>
        </authorList>
    </citation>
    <scope>NUCLEOTIDE SEQUENCE [LARGE SCALE GENOMIC DNA]</scope>
    <source>
        <strain evidence="16 17">BSs20135</strain>
    </source>
</reference>
<evidence type="ECO:0000256" key="7">
    <source>
        <dbReference type="ARBA" id="ARBA00022679"/>
    </source>
</evidence>
<dbReference type="Gene3D" id="1.10.510.10">
    <property type="entry name" value="Transferase(Phosphotransferase) domain 1"/>
    <property type="match status" value="1"/>
</dbReference>
<dbReference type="GO" id="GO:0016301">
    <property type="term" value="F:kinase activity"/>
    <property type="evidence" value="ECO:0007669"/>
    <property type="project" value="UniProtKB-KW"/>
</dbReference>
<keyword evidence="12 15" id="KW-0472">Membrane</keyword>
<dbReference type="GO" id="GO:0005524">
    <property type="term" value="F:ATP binding"/>
    <property type="evidence" value="ECO:0007669"/>
    <property type="project" value="UniProtKB-UniRule"/>
</dbReference>
<keyword evidence="9 15" id="KW-0418">Kinase</keyword>
<keyword evidence="11 15" id="KW-0448">Lipopolysaccharide biosynthesis</keyword>
<keyword evidence="6 15" id="KW-0997">Cell inner membrane</keyword>
<comment type="catalytic activity">
    <reaction evidence="14 15">
        <text>an alpha-Kdo-(2-&gt;6)-lipid IVA + ATP = a 4-O-phospho-alpha-Kdo-(2-&gt;6)-lipid IVA + ADP + H(+)</text>
        <dbReference type="Rhea" id="RHEA:74271"/>
        <dbReference type="ChEBI" id="CHEBI:15378"/>
        <dbReference type="ChEBI" id="CHEBI:30616"/>
        <dbReference type="ChEBI" id="CHEBI:176428"/>
        <dbReference type="ChEBI" id="CHEBI:193140"/>
        <dbReference type="ChEBI" id="CHEBI:456216"/>
        <dbReference type="EC" id="2.7.1.166"/>
    </reaction>
</comment>
<sequence length="240" mass="28413">MADISQNIIGNNTILFDQNFFSKASTSWFEKDYWQNQGAITGSAEGRGTTYFFQHQKVDMVLRHYKRGGLIGKIVDDHFLFNNIASTRPWVEFNLLTKLTEWDLPVPQPVAARIIKTGIIYTADIIIKRIPDSNDCFERLCRAPLEKNVWIDVGRCIRRFHDKQVFHHDLNIHNIMLNDSNIWLIDFDKCFIRKGNKWKSLNLERLLRSLRKEKNKAKDFFWQDSDWQYFIRGYNTPSFS</sequence>
<evidence type="ECO:0000256" key="1">
    <source>
        <dbReference type="ARBA" id="ARBA00004515"/>
    </source>
</evidence>
<dbReference type="AlphaFoldDB" id="K6ZET2"/>
<evidence type="ECO:0000256" key="9">
    <source>
        <dbReference type="ARBA" id="ARBA00022777"/>
    </source>
</evidence>
<keyword evidence="10 15" id="KW-0067">ATP-binding</keyword>
<evidence type="ECO:0000256" key="3">
    <source>
        <dbReference type="ARBA" id="ARBA00010327"/>
    </source>
</evidence>
<dbReference type="Pfam" id="PF06293">
    <property type="entry name" value="Kdo"/>
    <property type="match status" value="1"/>
</dbReference>
<gene>
    <name evidence="15 16" type="primary">kdkA</name>
    <name evidence="16" type="ORF">GARC_4985</name>
</gene>
<evidence type="ECO:0000256" key="10">
    <source>
        <dbReference type="ARBA" id="ARBA00022840"/>
    </source>
</evidence>
<accession>K6ZET2</accession>
<keyword evidence="7 15" id="KW-0808">Transferase</keyword>
<dbReference type="NCBIfam" id="NF002475">
    <property type="entry name" value="PRK01723.1"/>
    <property type="match status" value="1"/>
</dbReference>
<dbReference type="OrthoDB" id="6854449at2"/>
<name>K6ZET2_9ALTE</name>
<evidence type="ECO:0000256" key="11">
    <source>
        <dbReference type="ARBA" id="ARBA00022985"/>
    </source>
</evidence>
<evidence type="ECO:0000256" key="13">
    <source>
        <dbReference type="ARBA" id="ARBA00029511"/>
    </source>
</evidence>
<dbReference type="UniPathway" id="UPA00958"/>
<dbReference type="EMBL" id="BAEO01000065">
    <property type="protein sequence ID" value="GAC21920.1"/>
    <property type="molecule type" value="Genomic_DNA"/>
</dbReference>
<evidence type="ECO:0000256" key="2">
    <source>
        <dbReference type="ARBA" id="ARBA00004713"/>
    </source>
</evidence>
<dbReference type="SUPFAM" id="SSF56112">
    <property type="entry name" value="Protein kinase-like (PK-like)"/>
    <property type="match status" value="1"/>
</dbReference>
<dbReference type="GO" id="GO:0016773">
    <property type="term" value="F:phosphotransferase activity, alcohol group as acceptor"/>
    <property type="evidence" value="ECO:0007669"/>
    <property type="project" value="UniProtKB-UniRule"/>
</dbReference>
<protein>
    <recommendedName>
        <fullName evidence="13 15">3-deoxy-D-manno-octulosonic acid kinase</fullName>
        <shortName evidence="15">Kdo kinase</shortName>
        <ecNumber evidence="4 15">2.7.1.166</ecNumber>
    </recommendedName>
</protein>
<dbReference type="GO" id="GO:0005886">
    <property type="term" value="C:plasma membrane"/>
    <property type="evidence" value="ECO:0007669"/>
    <property type="project" value="UniProtKB-SubCell"/>
</dbReference>
<evidence type="ECO:0000256" key="5">
    <source>
        <dbReference type="ARBA" id="ARBA00022475"/>
    </source>
</evidence>
<dbReference type="InterPro" id="IPR022826">
    <property type="entry name" value="KDO_kinase"/>
</dbReference>
<keyword evidence="8 15" id="KW-0547">Nucleotide-binding</keyword>
<evidence type="ECO:0000313" key="16">
    <source>
        <dbReference type="EMBL" id="GAC21920.1"/>
    </source>
</evidence>
<dbReference type="Proteomes" id="UP000006327">
    <property type="component" value="Unassembled WGS sequence"/>
</dbReference>
<keyword evidence="5 15" id="KW-1003">Cell membrane</keyword>
<evidence type="ECO:0000256" key="14">
    <source>
        <dbReference type="ARBA" id="ARBA00034417"/>
    </source>
</evidence>
<evidence type="ECO:0000256" key="12">
    <source>
        <dbReference type="ARBA" id="ARBA00023136"/>
    </source>
</evidence>
<evidence type="ECO:0000256" key="15">
    <source>
        <dbReference type="HAMAP-Rule" id="MF_00521"/>
    </source>
</evidence>
<keyword evidence="17" id="KW-1185">Reference proteome</keyword>
<evidence type="ECO:0000256" key="8">
    <source>
        <dbReference type="ARBA" id="ARBA00022741"/>
    </source>
</evidence>
<comment type="pathway">
    <text evidence="2 15">Bacterial outer membrane biogenesis; LPS core biosynthesis.</text>
</comment>
<comment type="function">
    <text evidence="15">Catalyzes the ATP-dependent phosphorylation of the 3-deoxy-D-manno-octulosonic acid (Kdo) residue in Kdo-lipid IV(A) at the 4-OH position.</text>
</comment>
<comment type="similarity">
    <text evidence="3 15">Belongs to the protein kinase superfamily. KdkA/RfaP family.</text>
</comment>
<dbReference type="HAMAP" id="MF_00521">
    <property type="entry name" value="KDO_kinase"/>
    <property type="match status" value="1"/>
</dbReference>
<dbReference type="InterPro" id="IPR011009">
    <property type="entry name" value="Kinase-like_dom_sf"/>
</dbReference>
<feature type="active site" evidence="15">
    <location>
        <position position="169"/>
    </location>
</feature>
<evidence type="ECO:0000313" key="17">
    <source>
        <dbReference type="Proteomes" id="UP000006327"/>
    </source>
</evidence>
<comment type="caution">
    <text evidence="16">The sequence shown here is derived from an EMBL/GenBank/DDBJ whole genome shotgun (WGS) entry which is preliminary data.</text>
</comment>
<evidence type="ECO:0000256" key="4">
    <source>
        <dbReference type="ARBA" id="ARBA00011988"/>
    </source>
</evidence>
<organism evidence="16 17">
    <name type="scientific">Paraglaciecola arctica BSs20135</name>
    <dbReference type="NCBI Taxonomy" id="493475"/>
    <lineage>
        <taxon>Bacteria</taxon>
        <taxon>Pseudomonadati</taxon>
        <taxon>Pseudomonadota</taxon>
        <taxon>Gammaproteobacteria</taxon>
        <taxon>Alteromonadales</taxon>
        <taxon>Alteromonadaceae</taxon>
        <taxon>Paraglaciecola</taxon>
    </lineage>
</organism>
<dbReference type="RefSeq" id="WP_007625392.1">
    <property type="nucleotide sequence ID" value="NZ_BAEO01000065.1"/>
</dbReference>
<dbReference type="GO" id="GO:0009244">
    <property type="term" value="P:lipopolysaccharide core region biosynthetic process"/>
    <property type="evidence" value="ECO:0007669"/>
    <property type="project" value="UniProtKB-UniRule"/>
</dbReference>
<dbReference type="EC" id="2.7.1.166" evidence="4 15"/>